<dbReference type="PANTHER" id="PTHR44196:SF1">
    <property type="entry name" value="DEHYDROGENASE_REDUCTASE SDR FAMILY MEMBER 7B"/>
    <property type="match status" value="1"/>
</dbReference>
<accession>A0A2N5WXA6</accession>
<dbReference type="Proteomes" id="UP000235005">
    <property type="component" value="Unassembled WGS sequence"/>
</dbReference>
<proteinExistence type="inferred from homology"/>
<comment type="caution">
    <text evidence="3">The sequence shown here is derived from an EMBL/GenBank/DDBJ whole genome shotgun (WGS) entry which is preliminary data.</text>
</comment>
<dbReference type="EMBL" id="PKUS01000045">
    <property type="protein sequence ID" value="PLW66856.1"/>
    <property type="molecule type" value="Genomic_DNA"/>
</dbReference>
<name>A0A2N5WXA6_9GAMM</name>
<evidence type="ECO:0008006" key="5">
    <source>
        <dbReference type="Google" id="ProtNLM"/>
    </source>
</evidence>
<evidence type="ECO:0000256" key="2">
    <source>
        <dbReference type="ARBA" id="ARBA00023002"/>
    </source>
</evidence>
<dbReference type="SUPFAM" id="SSF51735">
    <property type="entry name" value="NAD(P)-binding Rossmann-fold domains"/>
    <property type="match status" value="1"/>
</dbReference>
<dbReference type="RefSeq" id="WP_101519074.1">
    <property type="nucleotide sequence ID" value="NZ_PKUS01000045.1"/>
</dbReference>
<dbReference type="GO" id="GO:0016491">
    <property type="term" value="F:oxidoreductase activity"/>
    <property type="evidence" value="ECO:0007669"/>
    <property type="project" value="UniProtKB-KW"/>
</dbReference>
<keyword evidence="4" id="KW-1185">Reference proteome</keyword>
<gene>
    <name evidence="3" type="ORF">C0039_19760</name>
</gene>
<protein>
    <recommendedName>
        <fullName evidence="5">Short-chain dehydrogenase</fullName>
    </recommendedName>
</protein>
<dbReference type="GO" id="GO:0016020">
    <property type="term" value="C:membrane"/>
    <property type="evidence" value="ECO:0007669"/>
    <property type="project" value="TreeGrafter"/>
</dbReference>
<sequence length="256" mass="27988">MSVRYPFQKALITGAGRGIGAALCRELAGRSVQLIAINRSRQPLDDLVKVIGEDAVTPYFADVTEFENLETCLREILQQHPDIDLVVLNAGLDIPQRIENFDWRLARDQIDTNLTSNYVFASAVIPHFLSRGRGRMAVVSSLGSYAGCPFEHAYNASKAGARMMVDGLRAELVESAVGITGIYPGFIGTDMIKGNAFDVPNAMPVEEAAYIIAEGLAEEKEEIMFPEETASMVAQVRNLPVAERIAAVRSLMQENP</sequence>
<evidence type="ECO:0000313" key="4">
    <source>
        <dbReference type="Proteomes" id="UP000235005"/>
    </source>
</evidence>
<dbReference type="InterPro" id="IPR020904">
    <property type="entry name" value="Sc_DH/Rdtase_CS"/>
</dbReference>
<keyword evidence="2" id="KW-0560">Oxidoreductase</keyword>
<dbReference type="Gene3D" id="3.40.50.720">
    <property type="entry name" value="NAD(P)-binding Rossmann-like Domain"/>
    <property type="match status" value="1"/>
</dbReference>
<evidence type="ECO:0000313" key="3">
    <source>
        <dbReference type="EMBL" id="PLW66856.1"/>
    </source>
</evidence>
<organism evidence="3 4">
    <name type="scientific">Pseudohalioglobus lutimaris</name>
    <dbReference type="NCBI Taxonomy" id="1737061"/>
    <lineage>
        <taxon>Bacteria</taxon>
        <taxon>Pseudomonadati</taxon>
        <taxon>Pseudomonadota</taxon>
        <taxon>Gammaproteobacteria</taxon>
        <taxon>Cellvibrionales</taxon>
        <taxon>Halieaceae</taxon>
        <taxon>Pseudohalioglobus</taxon>
    </lineage>
</organism>
<dbReference type="AlphaFoldDB" id="A0A2N5WXA6"/>
<reference evidence="3 4" key="1">
    <citation type="submission" date="2018-01" db="EMBL/GenBank/DDBJ databases">
        <title>The draft genome sequence of Halioglobus lutimaris HF004.</title>
        <authorList>
            <person name="Du Z.-J."/>
            <person name="Shi M.-J."/>
        </authorList>
    </citation>
    <scope>NUCLEOTIDE SEQUENCE [LARGE SCALE GENOMIC DNA]</scope>
    <source>
        <strain evidence="3 4">HF004</strain>
    </source>
</reference>
<dbReference type="Pfam" id="PF00106">
    <property type="entry name" value="adh_short"/>
    <property type="match status" value="1"/>
</dbReference>
<dbReference type="PANTHER" id="PTHR44196">
    <property type="entry name" value="DEHYDROGENASE/REDUCTASE SDR FAMILY MEMBER 7B"/>
    <property type="match status" value="1"/>
</dbReference>
<dbReference type="InterPro" id="IPR002347">
    <property type="entry name" value="SDR_fam"/>
</dbReference>
<dbReference type="PRINTS" id="PR00081">
    <property type="entry name" value="GDHRDH"/>
</dbReference>
<dbReference type="InterPro" id="IPR036291">
    <property type="entry name" value="NAD(P)-bd_dom_sf"/>
</dbReference>
<dbReference type="OrthoDB" id="335726at2"/>
<dbReference type="PROSITE" id="PS00061">
    <property type="entry name" value="ADH_SHORT"/>
    <property type="match status" value="1"/>
</dbReference>
<evidence type="ECO:0000256" key="1">
    <source>
        <dbReference type="ARBA" id="ARBA00006484"/>
    </source>
</evidence>
<comment type="similarity">
    <text evidence="1">Belongs to the short-chain dehydrogenases/reductases (SDR) family.</text>
</comment>